<dbReference type="OrthoDB" id="9808602at2"/>
<dbReference type="PANTHER" id="PTHR30576">
    <property type="entry name" value="COLANIC BIOSYNTHESIS UDP-GLUCOSE LIPID CARRIER TRANSFERASE"/>
    <property type="match status" value="1"/>
</dbReference>
<evidence type="ECO:0000313" key="9">
    <source>
        <dbReference type="EMBL" id="TXK64591.1"/>
    </source>
</evidence>
<evidence type="ECO:0000256" key="5">
    <source>
        <dbReference type="ARBA" id="ARBA00022989"/>
    </source>
</evidence>
<comment type="subcellular location">
    <subcellularLocation>
        <location evidence="1">Membrane</location>
        <topology evidence="1">Multi-pass membrane protein</topology>
    </subcellularLocation>
</comment>
<evidence type="ECO:0000256" key="1">
    <source>
        <dbReference type="ARBA" id="ARBA00004141"/>
    </source>
</evidence>
<feature type="transmembrane region" description="Helical" evidence="7">
    <location>
        <begin position="29"/>
        <end position="47"/>
    </location>
</feature>
<accession>A0A5C8KUH4</accession>
<evidence type="ECO:0000259" key="8">
    <source>
        <dbReference type="Pfam" id="PF02397"/>
    </source>
</evidence>
<dbReference type="EMBL" id="VRTS01000003">
    <property type="protein sequence ID" value="TXK64591.1"/>
    <property type="molecule type" value="Genomic_DNA"/>
</dbReference>
<reference evidence="9 10" key="1">
    <citation type="submission" date="2019-08" db="EMBL/GenBank/DDBJ databases">
        <authorList>
            <person name="Karlyshev A.V."/>
        </authorList>
    </citation>
    <scope>NUCLEOTIDE SEQUENCE [LARGE SCALE GENOMIC DNA]</scope>
    <source>
        <strain evidence="9 10">Alg18-2.2</strain>
    </source>
</reference>
<evidence type="ECO:0000256" key="6">
    <source>
        <dbReference type="ARBA" id="ARBA00023136"/>
    </source>
</evidence>
<sequence>MFHLATWTRFMGDEEQVARFFGEVMPRSIIFALVQILAMTALGLYVIQSREGLRGQVVRTVVAFAAGGVLMIIAQYLLPLDPTGRGVLFLALVFGFTMVVVLRTLLQGLFSTRWLRRRILVLGAGERAVHINTQLRRDADRRTFQIVGFLGVDGVSEQVPVEQRVHATGPLHELCRRLNIDEIVVAPNDRRGTLPMDDLVECRLRGVRIVELSEFFEEETGRITLSAVNPSWMVYSSGFNLGLARRVTKRAFDIVVASVVLVLALPVMALTALAIMIESGLRSPVIYSQDRVTQGHRHFRVYKFRSMRTDAERDGVARWATADDDRVTRVGRVIRKLRVDELPQLINVLRGDMSFVGPRPERPVFVDELSAAIPHYGLRHAIKPGITGWAQLRYAYGSSVEDARAKLEYDLFYVRNHSLVFDLLVLLQTVEVVLFRKGAR</sequence>
<feature type="transmembrane region" description="Helical" evidence="7">
    <location>
        <begin position="84"/>
        <end position="106"/>
    </location>
</feature>
<feature type="transmembrane region" description="Helical" evidence="7">
    <location>
        <begin position="254"/>
        <end position="277"/>
    </location>
</feature>
<feature type="transmembrane region" description="Helical" evidence="7">
    <location>
        <begin position="59"/>
        <end position="78"/>
    </location>
</feature>
<proteinExistence type="inferred from homology"/>
<dbReference type="GO" id="GO:0016020">
    <property type="term" value="C:membrane"/>
    <property type="evidence" value="ECO:0007669"/>
    <property type="project" value="UniProtKB-SubCell"/>
</dbReference>
<evidence type="ECO:0000313" key="10">
    <source>
        <dbReference type="Proteomes" id="UP000321248"/>
    </source>
</evidence>
<dbReference type="GO" id="GO:0009242">
    <property type="term" value="P:colanic acid biosynthetic process"/>
    <property type="evidence" value="ECO:0007669"/>
    <property type="project" value="TreeGrafter"/>
</dbReference>
<evidence type="ECO:0000256" key="3">
    <source>
        <dbReference type="ARBA" id="ARBA00022679"/>
    </source>
</evidence>
<protein>
    <submittedName>
        <fullName evidence="9">TIGR03013 family PEP-CTERM/XrtA system glycosyltransferase</fullName>
    </submittedName>
</protein>
<dbReference type="Pfam" id="PF02397">
    <property type="entry name" value="Bac_transf"/>
    <property type="match status" value="1"/>
</dbReference>
<evidence type="ECO:0000256" key="4">
    <source>
        <dbReference type="ARBA" id="ARBA00022692"/>
    </source>
</evidence>
<keyword evidence="3" id="KW-0808">Transferase</keyword>
<keyword evidence="4 7" id="KW-0812">Transmembrane</keyword>
<name>A0A5C8KUH4_9GAMM</name>
<dbReference type="NCBIfam" id="TIGR03013">
    <property type="entry name" value="EpsB_2"/>
    <property type="match status" value="1"/>
</dbReference>
<gene>
    <name evidence="9" type="ORF">FU658_06150</name>
</gene>
<dbReference type="AlphaFoldDB" id="A0A5C8KUH4"/>
<dbReference type="InterPro" id="IPR017464">
    <property type="entry name" value="Sugar_tfrase_EpsB_2"/>
</dbReference>
<dbReference type="InterPro" id="IPR017475">
    <property type="entry name" value="EPS_sugar_tfrase"/>
</dbReference>
<keyword evidence="6 7" id="KW-0472">Membrane</keyword>
<dbReference type="NCBIfam" id="TIGR03025">
    <property type="entry name" value="EPS_sugtrans"/>
    <property type="match status" value="1"/>
</dbReference>
<evidence type="ECO:0000256" key="2">
    <source>
        <dbReference type="ARBA" id="ARBA00006464"/>
    </source>
</evidence>
<feature type="domain" description="Bacterial sugar transferase" evidence="8">
    <location>
        <begin position="249"/>
        <end position="434"/>
    </location>
</feature>
<dbReference type="PANTHER" id="PTHR30576:SF21">
    <property type="entry name" value="UDP-GLUCOSE:UNDECAPRENYL-PHOSPHATE GLUCOSE-1-PHOSPHATE TRANSFERASE"/>
    <property type="match status" value="1"/>
</dbReference>
<keyword evidence="10" id="KW-1185">Reference proteome</keyword>
<evidence type="ECO:0000256" key="7">
    <source>
        <dbReference type="SAM" id="Phobius"/>
    </source>
</evidence>
<dbReference type="Proteomes" id="UP000321248">
    <property type="component" value="Unassembled WGS sequence"/>
</dbReference>
<keyword evidence="5 7" id="KW-1133">Transmembrane helix</keyword>
<dbReference type="GO" id="GO:0089702">
    <property type="term" value="F:undecaprenyl-phosphate glucose phosphotransferase activity"/>
    <property type="evidence" value="ECO:0007669"/>
    <property type="project" value="TreeGrafter"/>
</dbReference>
<organism evidence="9 10">
    <name type="scientific">Alkalisalibacterium limincola</name>
    <dbReference type="NCBI Taxonomy" id="2699169"/>
    <lineage>
        <taxon>Bacteria</taxon>
        <taxon>Pseudomonadati</taxon>
        <taxon>Pseudomonadota</taxon>
        <taxon>Gammaproteobacteria</taxon>
        <taxon>Lysobacterales</taxon>
        <taxon>Lysobacteraceae</taxon>
        <taxon>Alkalisalibacterium</taxon>
    </lineage>
</organism>
<comment type="caution">
    <text evidence="9">The sequence shown here is derived from an EMBL/GenBank/DDBJ whole genome shotgun (WGS) entry which is preliminary data.</text>
</comment>
<dbReference type="Gene3D" id="3.40.50.720">
    <property type="entry name" value="NAD(P)-binding Rossmann-like Domain"/>
    <property type="match status" value="1"/>
</dbReference>
<comment type="similarity">
    <text evidence="2">Belongs to the bacterial sugar transferase family.</text>
</comment>
<dbReference type="InterPro" id="IPR003362">
    <property type="entry name" value="Bact_transf"/>
</dbReference>